<dbReference type="RefSeq" id="XP_075074885.1">
    <property type="nucleotide sequence ID" value="XM_075218784.1"/>
</dbReference>
<gene>
    <name evidence="2" type="primary">LOC142162432</name>
</gene>
<protein>
    <submittedName>
        <fullName evidence="2">Uncharacterized protein LOC142162432</fullName>
    </submittedName>
</protein>
<dbReference type="Proteomes" id="UP000790787">
    <property type="component" value="Chromosome 7"/>
</dbReference>
<organism evidence="1 2">
    <name type="scientific">Nicotiana tabacum</name>
    <name type="common">Common tobacco</name>
    <dbReference type="NCBI Taxonomy" id="4097"/>
    <lineage>
        <taxon>Eukaryota</taxon>
        <taxon>Viridiplantae</taxon>
        <taxon>Streptophyta</taxon>
        <taxon>Embryophyta</taxon>
        <taxon>Tracheophyta</taxon>
        <taxon>Spermatophyta</taxon>
        <taxon>Magnoliopsida</taxon>
        <taxon>eudicotyledons</taxon>
        <taxon>Gunneridae</taxon>
        <taxon>Pentapetalae</taxon>
        <taxon>asterids</taxon>
        <taxon>lamiids</taxon>
        <taxon>Solanales</taxon>
        <taxon>Solanaceae</taxon>
        <taxon>Nicotianoideae</taxon>
        <taxon>Nicotianeae</taxon>
        <taxon>Nicotiana</taxon>
    </lineage>
</organism>
<proteinExistence type="predicted"/>
<reference evidence="2" key="2">
    <citation type="submission" date="2025-08" db="UniProtKB">
        <authorList>
            <consortium name="RefSeq"/>
        </authorList>
    </citation>
    <scope>IDENTIFICATION</scope>
    <source>
        <tissue evidence="2">Leaf</tissue>
    </source>
</reference>
<reference evidence="1" key="1">
    <citation type="journal article" date="2014" name="Nat. Commun.">
        <title>The tobacco genome sequence and its comparison with those of tomato and potato.</title>
        <authorList>
            <person name="Sierro N."/>
            <person name="Battey J.N."/>
            <person name="Ouadi S."/>
            <person name="Bakaher N."/>
            <person name="Bovet L."/>
            <person name="Willig A."/>
            <person name="Goepfert S."/>
            <person name="Peitsch M.C."/>
            <person name="Ivanov N.V."/>
        </authorList>
    </citation>
    <scope>NUCLEOTIDE SEQUENCE [LARGE SCALE GENOMIC DNA]</scope>
</reference>
<name>A0AC58RQ62_TOBAC</name>
<evidence type="ECO:0000313" key="2">
    <source>
        <dbReference type="RefSeq" id="XP_075074885.1"/>
    </source>
</evidence>
<accession>A0AC58RQ62</accession>
<sequence>MLFANDIVLIDETREGVNARLEVWKETLEFKGFKLSRSKTEYLECKRSDGMHEEGVVVKIGTQVVPKKDSFKKDRIRNKVIRDRVGVASMEDKLQESRLRLFGHVKRRDIDASVRRCERLSIAGLRKGRGRPKKYWGEVVRQDMSLLQLTEDMTHDRKTWRSRIRG</sequence>
<evidence type="ECO:0000313" key="1">
    <source>
        <dbReference type="Proteomes" id="UP000790787"/>
    </source>
</evidence>
<keyword evidence="1" id="KW-1185">Reference proteome</keyword>